<dbReference type="InterPro" id="IPR004045">
    <property type="entry name" value="Glutathione_S-Trfase_N"/>
</dbReference>
<dbReference type="Gene3D" id="1.20.1050.10">
    <property type="match status" value="1"/>
</dbReference>
<dbReference type="OrthoDB" id="4951845at2759"/>
<dbReference type="InterPro" id="IPR036282">
    <property type="entry name" value="Glutathione-S-Trfase_C_sf"/>
</dbReference>
<reference evidence="2 3" key="1">
    <citation type="journal article" date="2015" name="Genome Biol. Evol.">
        <title>Phylogenomic analyses indicate that early fungi evolved digesting cell walls of algal ancestors of land plants.</title>
        <authorList>
            <person name="Chang Y."/>
            <person name="Wang S."/>
            <person name="Sekimoto S."/>
            <person name="Aerts A.L."/>
            <person name="Choi C."/>
            <person name="Clum A."/>
            <person name="LaButti K.M."/>
            <person name="Lindquist E.A."/>
            <person name="Yee Ngan C."/>
            <person name="Ohm R.A."/>
            <person name="Salamov A.A."/>
            <person name="Grigoriev I.V."/>
            <person name="Spatafora J.W."/>
            <person name="Berbee M.L."/>
        </authorList>
    </citation>
    <scope>NUCLEOTIDE SEQUENCE [LARGE SCALE GENOMIC DNA]</scope>
    <source>
        <strain evidence="2 3">NRRL 28638</strain>
    </source>
</reference>
<dbReference type="InterPro" id="IPR036249">
    <property type="entry name" value="Thioredoxin-like_sf"/>
</dbReference>
<dbReference type="SUPFAM" id="SSF52833">
    <property type="entry name" value="Thioredoxin-like"/>
    <property type="match status" value="1"/>
</dbReference>
<dbReference type="Pfam" id="PF22041">
    <property type="entry name" value="GST_C_7"/>
    <property type="match status" value="1"/>
</dbReference>
<proteinExistence type="predicted"/>
<name>A0A137PIH5_CONC2</name>
<dbReference type="PANTHER" id="PTHR43968">
    <property type="match status" value="1"/>
</dbReference>
<feature type="non-terminal residue" evidence="2">
    <location>
        <position position="1"/>
    </location>
</feature>
<dbReference type="AlphaFoldDB" id="A0A137PIH5"/>
<keyword evidence="3" id="KW-1185">Reference proteome</keyword>
<protein>
    <recommendedName>
        <fullName evidence="1">GST N-terminal domain-containing protein</fullName>
    </recommendedName>
</protein>
<dbReference type="STRING" id="796925.A0A137PIH5"/>
<accession>A0A137PIH5</accession>
<dbReference type="EMBL" id="KQ964420">
    <property type="protein sequence ID" value="KXN74741.1"/>
    <property type="molecule type" value="Genomic_DNA"/>
</dbReference>
<gene>
    <name evidence="2" type="ORF">CONCODRAFT_14510</name>
</gene>
<dbReference type="SUPFAM" id="SSF47616">
    <property type="entry name" value="GST C-terminal domain-like"/>
    <property type="match status" value="1"/>
</dbReference>
<organism evidence="2 3">
    <name type="scientific">Conidiobolus coronatus (strain ATCC 28846 / CBS 209.66 / NRRL 28638)</name>
    <name type="common">Delacroixia coronata</name>
    <dbReference type="NCBI Taxonomy" id="796925"/>
    <lineage>
        <taxon>Eukaryota</taxon>
        <taxon>Fungi</taxon>
        <taxon>Fungi incertae sedis</taxon>
        <taxon>Zoopagomycota</taxon>
        <taxon>Entomophthoromycotina</taxon>
        <taxon>Entomophthoromycetes</taxon>
        <taxon>Entomophthorales</taxon>
        <taxon>Ancylistaceae</taxon>
        <taxon>Conidiobolus</taxon>
    </lineage>
</organism>
<evidence type="ECO:0000313" key="2">
    <source>
        <dbReference type="EMBL" id="KXN74741.1"/>
    </source>
</evidence>
<dbReference type="InterPro" id="IPR050983">
    <property type="entry name" value="GST_Omega/HSP26"/>
</dbReference>
<dbReference type="Proteomes" id="UP000070444">
    <property type="component" value="Unassembled WGS sequence"/>
</dbReference>
<dbReference type="GO" id="GO:0005737">
    <property type="term" value="C:cytoplasm"/>
    <property type="evidence" value="ECO:0007669"/>
    <property type="project" value="TreeGrafter"/>
</dbReference>
<dbReference type="Gene3D" id="3.40.30.10">
    <property type="entry name" value="Glutaredoxin"/>
    <property type="match status" value="1"/>
</dbReference>
<dbReference type="InterPro" id="IPR054416">
    <property type="entry name" value="GST_UstS-like_C"/>
</dbReference>
<sequence>MIKIYELVNKQGGISLSPFVMTAELFLKHKGLEFESIPLTFVEIGPTIKEATGGKWDKVPTVVFPNGDIVFDSLEIGKYLDEKYPENSLNPSNSDLDNLIEDYNTRIAFNAFRNAIPDLLPLLDAKSQKYFRESREKMLNMTLEEFAGDREANTQQYHSDVKKIDELLSASKFLNGYKPLIHDYILAARIQFFKTISPRTYEDLIINGPNENLKRWIKDMDKELNGYLGKRPTL</sequence>
<evidence type="ECO:0000313" key="3">
    <source>
        <dbReference type="Proteomes" id="UP000070444"/>
    </source>
</evidence>
<dbReference type="PANTHER" id="PTHR43968:SF6">
    <property type="entry name" value="GLUTATHIONE S-TRANSFERASE OMEGA"/>
    <property type="match status" value="1"/>
</dbReference>
<dbReference type="Pfam" id="PF13409">
    <property type="entry name" value="GST_N_2"/>
    <property type="match status" value="1"/>
</dbReference>
<feature type="domain" description="GST N-terminal" evidence="1">
    <location>
        <begin position="7"/>
        <end position="88"/>
    </location>
</feature>
<evidence type="ECO:0000259" key="1">
    <source>
        <dbReference type="PROSITE" id="PS50404"/>
    </source>
</evidence>
<dbReference type="PROSITE" id="PS50404">
    <property type="entry name" value="GST_NTER"/>
    <property type="match status" value="1"/>
</dbReference>